<keyword evidence="6 9" id="KW-1133">Transmembrane helix</keyword>
<comment type="similarity">
    <text evidence="2">Belongs to the SLC41A transporter family.</text>
</comment>
<evidence type="ECO:0000256" key="10">
    <source>
        <dbReference type="SAM" id="SignalP"/>
    </source>
</evidence>
<feature type="transmembrane region" description="Helical" evidence="9">
    <location>
        <begin position="283"/>
        <end position="308"/>
    </location>
</feature>
<feature type="transmembrane region" description="Helical" evidence="9">
    <location>
        <begin position="254"/>
        <end position="271"/>
    </location>
</feature>
<dbReference type="InterPro" id="IPR006667">
    <property type="entry name" value="SLC41_membr_dom"/>
</dbReference>
<feature type="chain" id="PRO_5042050317" evidence="10">
    <location>
        <begin position="30"/>
        <end position="432"/>
    </location>
</feature>
<evidence type="ECO:0000313" key="13">
    <source>
        <dbReference type="Proteomes" id="UP001224775"/>
    </source>
</evidence>
<protein>
    <submittedName>
        <fullName evidence="12">Divalent cation transporter</fullName>
    </submittedName>
</protein>
<dbReference type="Gene3D" id="1.10.357.20">
    <property type="entry name" value="SLC41 divalent cation transporters, integral membrane domain"/>
    <property type="match status" value="1"/>
</dbReference>
<keyword evidence="5" id="KW-0460">Magnesium</keyword>
<evidence type="ECO:0000259" key="11">
    <source>
        <dbReference type="Pfam" id="PF01769"/>
    </source>
</evidence>
<evidence type="ECO:0000313" key="12">
    <source>
        <dbReference type="EMBL" id="KAK1741018.1"/>
    </source>
</evidence>
<dbReference type="GO" id="GO:0008324">
    <property type="term" value="F:monoatomic cation transmembrane transporter activity"/>
    <property type="evidence" value="ECO:0007669"/>
    <property type="project" value="InterPro"/>
</dbReference>
<gene>
    <name evidence="12" type="ORF">QTG54_008270</name>
</gene>
<feature type="compositionally biased region" description="Polar residues" evidence="8">
    <location>
        <begin position="192"/>
        <end position="201"/>
    </location>
</feature>
<dbReference type="EMBL" id="JATAAI010000014">
    <property type="protein sequence ID" value="KAK1741018.1"/>
    <property type="molecule type" value="Genomic_DNA"/>
</dbReference>
<feature type="signal peptide" evidence="10">
    <location>
        <begin position="1"/>
        <end position="29"/>
    </location>
</feature>
<accession>A0AAD8Y899</accession>
<feature type="compositionally biased region" description="Low complexity" evidence="8">
    <location>
        <begin position="87"/>
        <end position="101"/>
    </location>
</feature>
<keyword evidence="4 9" id="KW-0812">Transmembrane</keyword>
<feature type="region of interest" description="Disordered" evidence="8">
    <location>
        <begin position="185"/>
        <end position="207"/>
    </location>
</feature>
<evidence type="ECO:0000256" key="7">
    <source>
        <dbReference type="ARBA" id="ARBA00023136"/>
    </source>
</evidence>
<dbReference type="AlphaFoldDB" id="A0AAD8Y899"/>
<comment type="caution">
    <text evidence="12">The sequence shown here is derived from an EMBL/GenBank/DDBJ whole genome shotgun (WGS) entry which is preliminary data.</text>
</comment>
<feature type="transmembrane region" description="Helical" evidence="9">
    <location>
        <begin position="328"/>
        <end position="348"/>
    </location>
</feature>
<keyword evidence="3" id="KW-0813">Transport</keyword>
<dbReference type="GO" id="GO:0016020">
    <property type="term" value="C:membrane"/>
    <property type="evidence" value="ECO:0007669"/>
    <property type="project" value="UniProtKB-SubCell"/>
</dbReference>
<dbReference type="Proteomes" id="UP001224775">
    <property type="component" value="Unassembled WGS sequence"/>
</dbReference>
<feature type="transmembrane region" description="Helical" evidence="9">
    <location>
        <begin position="360"/>
        <end position="381"/>
    </location>
</feature>
<evidence type="ECO:0000256" key="5">
    <source>
        <dbReference type="ARBA" id="ARBA00022842"/>
    </source>
</evidence>
<dbReference type="PANTHER" id="PTHR41394:SF5">
    <property type="entry name" value="SLC41A_MGTE INTEGRAL MEMBRANE DOMAIN-CONTAINING PROTEIN"/>
    <property type="match status" value="1"/>
</dbReference>
<evidence type="ECO:0000256" key="6">
    <source>
        <dbReference type="ARBA" id="ARBA00022989"/>
    </source>
</evidence>
<evidence type="ECO:0000256" key="8">
    <source>
        <dbReference type="SAM" id="MobiDB-lite"/>
    </source>
</evidence>
<sequence>MVTTSSLATAASIASLVICCSHIAPSAEAFSSPSSTSNLFRPPPYSSSSRSSSVQPSKNNNKRISIFQSIIGTTNTQRRRQLHSSSEDASSSSDSTTTTATNGQDDLTKLKAENRLLQERLKLLQIQNDELLKQQQQGEKPIEQRLILEDFEGWPTDVARGSSTIVDGWNKREKRYTDELLTEGSAIDGSVGDSTTTTNDNGVEDDDELGLVSSGLDEDELCEYDDQSNKWTSGIGECPLEPNITFLDAMKSRAYWLVGLLALQSCSGFILSRNELLLQDHPVIIYFLTMLVGAGGNAGNQASVRVIRGLALGTLNPTTQSQFLSRELRMAFALSAILSIAGFTRAIIFQTPFPETMAVTIALSMIVFSSICLGAVLPLVLQKMGVDPAHSSTTIQVIMDILGVVLTVFVSTAVLDSVWGKTFVKTMGHMGL</sequence>
<keyword evidence="7 9" id="KW-0472">Membrane</keyword>
<feature type="region of interest" description="Disordered" evidence="8">
    <location>
        <begin position="28"/>
        <end position="59"/>
    </location>
</feature>
<comment type="subcellular location">
    <subcellularLocation>
        <location evidence="1">Membrane</location>
        <topology evidence="1">Multi-pass membrane protein</topology>
    </subcellularLocation>
</comment>
<name>A0AAD8Y899_9STRA</name>
<proteinExistence type="inferred from homology"/>
<evidence type="ECO:0000256" key="2">
    <source>
        <dbReference type="ARBA" id="ARBA00009749"/>
    </source>
</evidence>
<evidence type="ECO:0000256" key="3">
    <source>
        <dbReference type="ARBA" id="ARBA00022448"/>
    </source>
</evidence>
<evidence type="ECO:0000256" key="4">
    <source>
        <dbReference type="ARBA" id="ARBA00022692"/>
    </source>
</evidence>
<organism evidence="12 13">
    <name type="scientific">Skeletonema marinoi</name>
    <dbReference type="NCBI Taxonomy" id="267567"/>
    <lineage>
        <taxon>Eukaryota</taxon>
        <taxon>Sar</taxon>
        <taxon>Stramenopiles</taxon>
        <taxon>Ochrophyta</taxon>
        <taxon>Bacillariophyta</taxon>
        <taxon>Coscinodiscophyceae</taxon>
        <taxon>Thalassiosirophycidae</taxon>
        <taxon>Thalassiosirales</taxon>
        <taxon>Skeletonemataceae</taxon>
        <taxon>Skeletonema</taxon>
        <taxon>Skeletonema marinoi-dohrnii complex</taxon>
    </lineage>
</organism>
<keyword evidence="13" id="KW-1185">Reference proteome</keyword>
<feature type="compositionally biased region" description="Low complexity" evidence="8">
    <location>
        <begin position="28"/>
        <end position="37"/>
    </location>
</feature>
<dbReference type="InterPro" id="IPR036739">
    <property type="entry name" value="SLC41_membr_dom_sf"/>
</dbReference>
<dbReference type="SUPFAM" id="SSF161093">
    <property type="entry name" value="MgtE membrane domain-like"/>
    <property type="match status" value="1"/>
</dbReference>
<dbReference type="PANTHER" id="PTHR41394">
    <property type="entry name" value="MAGNESIUM TRANSPORTER MGTE"/>
    <property type="match status" value="1"/>
</dbReference>
<reference evidence="12" key="1">
    <citation type="submission" date="2023-06" db="EMBL/GenBank/DDBJ databases">
        <title>Survivors Of The Sea: Transcriptome response of Skeletonema marinoi to long-term dormancy.</title>
        <authorList>
            <person name="Pinder M.I.M."/>
            <person name="Kourtchenko O."/>
            <person name="Robertson E.K."/>
            <person name="Larsson T."/>
            <person name="Maumus F."/>
            <person name="Osuna-Cruz C.M."/>
            <person name="Vancaester E."/>
            <person name="Stenow R."/>
            <person name="Vandepoele K."/>
            <person name="Ploug H."/>
            <person name="Bruchert V."/>
            <person name="Godhe A."/>
            <person name="Topel M."/>
        </authorList>
    </citation>
    <scope>NUCLEOTIDE SEQUENCE</scope>
    <source>
        <strain evidence="12">R05AC</strain>
    </source>
</reference>
<feature type="compositionally biased region" description="Low complexity" evidence="8">
    <location>
        <begin position="46"/>
        <end position="57"/>
    </location>
</feature>
<evidence type="ECO:0000256" key="1">
    <source>
        <dbReference type="ARBA" id="ARBA00004141"/>
    </source>
</evidence>
<keyword evidence="10" id="KW-0732">Signal</keyword>
<feature type="region of interest" description="Disordered" evidence="8">
    <location>
        <begin position="75"/>
        <end position="107"/>
    </location>
</feature>
<evidence type="ECO:0000256" key="9">
    <source>
        <dbReference type="SAM" id="Phobius"/>
    </source>
</evidence>
<feature type="domain" description="SLC41A/MgtE integral membrane" evidence="11">
    <location>
        <begin position="289"/>
        <end position="409"/>
    </location>
</feature>
<feature type="transmembrane region" description="Helical" evidence="9">
    <location>
        <begin position="401"/>
        <end position="420"/>
    </location>
</feature>
<dbReference type="Pfam" id="PF01769">
    <property type="entry name" value="MgtE"/>
    <property type="match status" value="1"/>
</dbReference>